<evidence type="ECO:0000256" key="4">
    <source>
        <dbReference type="ARBA" id="ARBA00022857"/>
    </source>
</evidence>
<dbReference type="eggNOG" id="COG0373">
    <property type="taxonomic scope" value="Bacteria"/>
</dbReference>
<dbReference type="SUPFAM" id="SSF51735">
    <property type="entry name" value="NAD(P)-binding Rossmann-fold domains"/>
    <property type="match status" value="1"/>
</dbReference>
<keyword evidence="6 9" id="KW-0627">Porphyrin biosynthesis</keyword>
<protein>
    <recommendedName>
        <fullName evidence="8 9">Glutamyl-tRNA reductase</fullName>
        <shortName evidence="9">GluTR</shortName>
        <ecNumber evidence="3 9">1.2.1.70</ecNumber>
    </recommendedName>
</protein>
<evidence type="ECO:0000259" key="14">
    <source>
        <dbReference type="Pfam" id="PF01488"/>
    </source>
</evidence>
<dbReference type="InterPro" id="IPR036343">
    <property type="entry name" value="GluRdtase_N_sf"/>
</dbReference>
<evidence type="ECO:0000256" key="7">
    <source>
        <dbReference type="ARBA" id="ARBA00047464"/>
    </source>
</evidence>
<comment type="subunit">
    <text evidence="9">Homodimer.</text>
</comment>
<dbReference type="InterPro" id="IPR036291">
    <property type="entry name" value="NAD(P)-bd_dom_sf"/>
</dbReference>
<comment type="catalytic activity">
    <reaction evidence="7 9">
        <text>(S)-4-amino-5-oxopentanoate + tRNA(Glu) + NADP(+) = L-glutamyl-tRNA(Glu) + NADPH + H(+)</text>
        <dbReference type="Rhea" id="RHEA:12344"/>
        <dbReference type="Rhea" id="RHEA-COMP:9663"/>
        <dbReference type="Rhea" id="RHEA-COMP:9680"/>
        <dbReference type="ChEBI" id="CHEBI:15378"/>
        <dbReference type="ChEBI" id="CHEBI:57501"/>
        <dbReference type="ChEBI" id="CHEBI:57783"/>
        <dbReference type="ChEBI" id="CHEBI:58349"/>
        <dbReference type="ChEBI" id="CHEBI:78442"/>
        <dbReference type="ChEBI" id="CHEBI:78520"/>
        <dbReference type="EC" id="1.2.1.70"/>
    </reaction>
</comment>
<dbReference type="GeneID" id="93075615"/>
<dbReference type="CDD" id="cd05213">
    <property type="entry name" value="NAD_bind_Glutamyl_tRNA_reduct"/>
    <property type="match status" value="1"/>
</dbReference>
<dbReference type="Gene3D" id="3.30.460.30">
    <property type="entry name" value="Glutamyl-tRNA reductase, N-terminal domain"/>
    <property type="match status" value="1"/>
</dbReference>
<dbReference type="KEGG" id="cpat:CLPA_c35190"/>
<comment type="miscellaneous">
    <text evidence="9">During catalysis, the active site Cys acts as a nucleophile attacking the alpha-carbonyl group of tRNA-bound glutamate with the formation of a thioester intermediate between enzyme and glutamate, and the concomitant release of tRNA(Glu). The thioester intermediate is finally reduced by direct hydride transfer from NADPH, to form the product GSA.</text>
</comment>
<feature type="active site" description="Nucleophile" evidence="9 10">
    <location>
        <position position="51"/>
    </location>
</feature>
<evidence type="ECO:0000313" key="17">
    <source>
        <dbReference type="EMBL" id="KRU14408.1"/>
    </source>
</evidence>
<dbReference type="SUPFAM" id="SSF69742">
    <property type="entry name" value="Glutamyl tRNA-reductase catalytic, N-terminal domain"/>
    <property type="match status" value="1"/>
</dbReference>
<dbReference type="RefSeq" id="WP_003445871.1">
    <property type="nucleotide sequence ID" value="NZ_ANZB01000008.1"/>
</dbReference>
<comment type="function">
    <text evidence="9">Catalyzes the NADPH-dependent reduction of glutamyl-tRNA(Glu) to glutamate 1-semialdehyde (GSA).</text>
</comment>
<dbReference type="GO" id="GO:0008883">
    <property type="term" value="F:glutamyl-tRNA reductase activity"/>
    <property type="evidence" value="ECO:0007669"/>
    <property type="project" value="UniProtKB-UniRule"/>
</dbReference>
<evidence type="ECO:0000256" key="12">
    <source>
        <dbReference type="PIRSR" id="PIRSR000445-3"/>
    </source>
</evidence>
<dbReference type="InterPro" id="IPR000343">
    <property type="entry name" value="4pyrrol_synth_GluRdtase"/>
</dbReference>
<comment type="similarity">
    <text evidence="2 9">Belongs to the glutamyl-tRNA reductase family.</text>
</comment>
<feature type="binding site" evidence="9 11">
    <location>
        <position position="109"/>
    </location>
    <ligand>
        <name>substrate</name>
    </ligand>
</feature>
<keyword evidence="4 9" id="KW-0521">NADP</keyword>
<organism evidence="16 19">
    <name type="scientific">Clostridium pasteurianum DSM 525 = ATCC 6013</name>
    <dbReference type="NCBI Taxonomy" id="1262449"/>
    <lineage>
        <taxon>Bacteria</taxon>
        <taxon>Bacillati</taxon>
        <taxon>Bacillota</taxon>
        <taxon>Clostridia</taxon>
        <taxon>Eubacteriales</taxon>
        <taxon>Clostridiaceae</taxon>
        <taxon>Clostridium</taxon>
    </lineage>
</organism>
<dbReference type="NCBIfam" id="TIGR01035">
    <property type="entry name" value="hemA"/>
    <property type="match status" value="1"/>
</dbReference>
<evidence type="ECO:0000256" key="10">
    <source>
        <dbReference type="PIRSR" id="PIRSR000445-1"/>
    </source>
</evidence>
<comment type="domain">
    <text evidence="9">Possesses an unusual extended V-shaped dimeric structure with each monomer consisting of three distinct domains arranged along a curved 'spinal' alpha-helix. The N-terminal catalytic domain specifically recognizes the glutamate moiety of the substrate. The second domain is the NADPH-binding domain, and the third C-terminal domain is responsible for dimerization.</text>
</comment>
<dbReference type="FunFam" id="3.30.460.30:FF:000001">
    <property type="entry name" value="Glutamyl-tRNA reductase"/>
    <property type="match status" value="1"/>
</dbReference>
<dbReference type="InterPro" id="IPR006151">
    <property type="entry name" value="Shikm_DH/Glu-tRNA_Rdtase"/>
</dbReference>
<gene>
    <name evidence="9 16" type="primary">hemA</name>
    <name evidence="16" type="ORF">CLPA_c35190</name>
    <name evidence="17" type="ORF">CP6013_03666</name>
</gene>
<feature type="binding site" evidence="9 11">
    <location>
        <begin position="114"/>
        <end position="116"/>
    </location>
    <ligand>
        <name>substrate</name>
    </ligand>
</feature>
<keyword evidence="5 9" id="KW-0560">Oxidoreductase</keyword>
<dbReference type="Pfam" id="PF01488">
    <property type="entry name" value="Shikimate_DH"/>
    <property type="match status" value="1"/>
</dbReference>
<dbReference type="PANTHER" id="PTHR43013">
    <property type="entry name" value="GLUTAMYL-TRNA REDUCTASE"/>
    <property type="match status" value="1"/>
</dbReference>
<feature type="site" description="Important for activity" evidence="9 13">
    <location>
        <position position="99"/>
    </location>
</feature>
<dbReference type="PATRIC" id="fig|1262449.3.peg.2539"/>
<dbReference type="KEGG" id="cpae:CPAST_c35190"/>
<dbReference type="PIRSF" id="PIRSF000445">
    <property type="entry name" value="4pyrrol_synth_GluRdtase"/>
    <property type="match status" value="1"/>
</dbReference>
<feature type="binding site" evidence="9 11">
    <location>
        <begin position="50"/>
        <end position="53"/>
    </location>
    <ligand>
        <name>substrate</name>
    </ligand>
</feature>
<dbReference type="Gene3D" id="3.40.50.720">
    <property type="entry name" value="NAD(P)-binding Rossmann-like Domain"/>
    <property type="match status" value="1"/>
</dbReference>
<feature type="domain" description="Glutamyl-tRNA reductase N-terminal" evidence="15">
    <location>
        <begin position="8"/>
        <end position="156"/>
    </location>
</feature>
<evidence type="ECO:0000259" key="15">
    <source>
        <dbReference type="Pfam" id="PF05201"/>
    </source>
</evidence>
<dbReference type="GO" id="GO:0050661">
    <property type="term" value="F:NADP binding"/>
    <property type="evidence" value="ECO:0007669"/>
    <property type="project" value="InterPro"/>
</dbReference>
<dbReference type="Proteomes" id="UP000028042">
    <property type="component" value="Unassembled WGS sequence"/>
</dbReference>
<feature type="domain" description="Quinate/shikimate 5-dehydrogenase/glutamyl-tRNA reductase" evidence="14">
    <location>
        <begin position="172"/>
        <end position="304"/>
    </location>
</feature>
<proteinExistence type="inferred from homology"/>
<dbReference type="PANTHER" id="PTHR43013:SF1">
    <property type="entry name" value="GLUTAMYL-TRNA REDUCTASE"/>
    <property type="match status" value="1"/>
</dbReference>
<evidence type="ECO:0000256" key="9">
    <source>
        <dbReference type="HAMAP-Rule" id="MF_00087"/>
    </source>
</evidence>
<evidence type="ECO:0000313" key="18">
    <source>
        <dbReference type="Proteomes" id="UP000028042"/>
    </source>
</evidence>
<evidence type="ECO:0000256" key="6">
    <source>
        <dbReference type="ARBA" id="ARBA00023244"/>
    </source>
</evidence>
<evidence type="ECO:0000256" key="8">
    <source>
        <dbReference type="ARBA" id="ARBA00068659"/>
    </source>
</evidence>
<dbReference type="EC" id="1.2.1.70" evidence="3 9"/>
<evidence type="ECO:0000256" key="3">
    <source>
        <dbReference type="ARBA" id="ARBA00012970"/>
    </source>
</evidence>
<reference evidence="17" key="2">
    <citation type="submission" date="2015-10" db="EMBL/GenBank/DDBJ databases">
        <title>Improved Draft Genome Sequence of Clostridium pasteurianum Strain ATCC 6013 (DSM 525) Using a Hybrid Next-Generation Sequencing Approach.</title>
        <authorList>
            <person name="Pyne M.E."/>
            <person name="Utturkar S.M."/>
            <person name="Brown S.D."/>
            <person name="Moo-Young M."/>
            <person name="Chung D.A."/>
            <person name="Chou P.C."/>
        </authorList>
    </citation>
    <scope>NUCLEOTIDE SEQUENCE</scope>
    <source>
        <strain evidence="17">ATCC 6013</strain>
    </source>
</reference>
<reference evidence="16 19" key="1">
    <citation type="journal article" date="2015" name="Genome Announc.">
        <title>Complete Genome Sequence of the Nitrogen-Fixing and Solvent-Producing Clostridium pasteurianum DSM 525.</title>
        <authorList>
            <person name="Poehlein A."/>
            <person name="Grosse-Honebrink A."/>
            <person name="Zhang Y."/>
            <person name="Minton N.P."/>
            <person name="Daniel R."/>
        </authorList>
    </citation>
    <scope>NUCLEOTIDE SEQUENCE [LARGE SCALE GENOMIC DNA]</scope>
    <source>
        <strain evidence="16">DSM 525</strain>
        <strain evidence="19">DSM 525 / ATCC 6013</strain>
    </source>
</reference>
<comment type="pathway">
    <text evidence="1 9">Porphyrin-containing compound metabolism; protoporphyrin-IX biosynthesis; 5-aminolevulinate from L-glutamyl-tRNA(Glu): step 1/2.</text>
</comment>
<dbReference type="Pfam" id="PF05201">
    <property type="entry name" value="GlutR_N"/>
    <property type="match status" value="1"/>
</dbReference>
<dbReference type="GO" id="GO:0019353">
    <property type="term" value="P:protoporphyrinogen IX biosynthetic process from glutamate"/>
    <property type="evidence" value="ECO:0007669"/>
    <property type="project" value="TreeGrafter"/>
</dbReference>
<evidence type="ECO:0000256" key="13">
    <source>
        <dbReference type="PIRSR" id="PIRSR000445-4"/>
    </source>
</evidence>
<evidence type="ECO:0000256" key="1">
    <source>
        <dbReference type="ARBA" id="ARBA00005059"/>
    </source>
</evidence>
<dbReference type="UniPathway" id="UPA00251">
    <property type="reaction ID" value="UER00316"/>
</dbReference>
<reference evidence="17 18" key="3">
    <citation type="journal article" name="Genome Announc.">
        <title>Improved Draft Genome Sequence of Clostridium pasteurianum Strain ATCC 6013 (DSM 525) Using a Hybrid Next-Generation Sequencing Approach.</title>
        <authorList>
            <person name="Pyne M.E."/>
            <person name="Utturkar S."/>
            <person name="Brown S.D."/>
            <person name="Moo-Young M."/>
            <person name="Chung D.A."/>
            <person name="Chou C.P."/>
        </authorList>
    </citation>
    <scope>NUCLEOTIDE SEQUENCE [LARGE SCALE GENOMIC DNA]</scope>
    <source>
        <strain evidence="17 18">ATCC 6013</strain>
    </source>
</reference>
<keyword evidence="19" id="KW-1185">Reference proteome</keyword>
<dbReference type="Proteomes" id="UP000030905">
    <property type="component" value="Chromosome"/>
</dbReference>
<name>A0A0H3J7X2_CLOPA</name>
<dbReference type="InterPro" id="IPR015895">
    <property type="entry name" value="4pyrrol_synth_GluRdtase_N"/>
</dbReference>
<accession>A0A0H3J7X2</accession>
<dbReference type="EMBL" id="JPGY02000001">
    <property type="protein sequence ID" value="KRU14408.1"/>
    <property type="molecule type" value="Genomic_DNA"/>
</dbReference>
<feature type="binding site" evidence="9 11">
    <location>
        <position position="120"/>
    </location>
    <ligand>
        <name>substrate</name>
    </ligand>
</feature>
<feature type="binding site" evidence="9 12">
    <location>
        <begin position="189"/>
        <end position="194"/>
    </location>
    <ligand>
        <name>NADP(+)</name>
        <dbReference type="ChEBI" id="CHEBI:58349"/>
    </ligand>
</feature>
<evidence type="ECO:0000256" key="2">
    <source>
        <dbReference type="ARBA" id="ARBA00005916"/>
    </source>
</evidence>
<dbReference type="AlphaFoldDB" id="A0A0H3J7X2"/>
<evidence type="ECO:0000256" key="11">
    <source>
        <dbReference type="PIRSR" id="PIRSR000445-2"/>
    </source>
</evidence>
<sequence>MYYLVMAGIDYKHSKLETREKVNFTSSAIKRAFQIIKQEGVLKEAVILSTCNRSEIYGVLEREDGEDYLRSFYSSFFDIDMEEVNTNVVCRSGVNVIDHLFKVTNGFKSMVLGEDQILGQVKNAYSEALKNKASGKILNKLFLSAITNAKKIKTVTNISKTSISVSSIGIKLISRYFGSLKDKKVLVVGLGKMSKIAIKYLLSEGVEKIYITNRTKNKIMDMEVIADNIEGIDFNNKYKVLKDVDIIISCTSAPHFVIHKGEFLDNYNGNSMCILDLAVPRDVEPNIGSIDGIKLYVIDDIEKIATENENKRKQELSMSMTLVEEDMSKYLDWLRAEEIDIFGCYDLFKIQIEKNIAL</sequence>
<dbReference type="EMBL" id="CP009268">
    <property type="protein sequence ID" value="AJA53567.1"/>
    <property type="molecule type" value="Genomic_DNA"/>
</dbReference>
<dbReference type="FunFam" id="3.40.50.720:FF:000031">
    <property type="entry name" value="Glutamyl-tRNA reductase"/>
    <property type="match status" value="1"/>
</dbReference>
<dbReference type="HAMAP" id="MF_00087">
    <property type="entry name" value="Glu_tRNA_reductase"/>
    <property type="match status" value="1"/>
</dbReference>
<evidence type="ECO:0000313" key="16">
    <source>
        <dbReference type="EMBL" id="AJA53567.1"/>
    </source>
</evidence>
<evidence type="ECO:0000256" key="5">
    <source>
        <dbReference type="ARBA" id="ARBA00023002"/>
    </source>
</evidence>
<evidence type="ECO:0000313" key="19">
    <source>
        <dbReference type="Proteomes" id="UP000030905"/>
    </source>
</evidence>